<dbReference type="PANTHER" id="PTHR21666:SF270">
    <property type="entry name" value="MUREIN HYDROLASE ACTIVATOR ENVC"/>
    <property type="match status" value="1"/>
</dbReference>
<accession>A0AAU9CCX8</accession>
<dbReference type="InterPro" id="IPR011055">
    <property type="entry name" value="Dup_hybrid_motif"/>
</dbReference>
<dbReference type="AlphaFoldDB" id="A0AAU9CCX8"/>
<dbReference type="GO" id="GO:0004222">
    <property type="term" value="F:metalloendopeptidase activity"/>
    <property type="evidence" value="ECO:0007669"/>
    <property type="project" value="TreeGrafter"/>
</dbReference>
<dbReference type="Gene3D" id="2.70.70.10">
    <property type="entry name" value="Glucose Permease (Domain IIA)"/>
    <property type="match status" value="1"/>
</dbReference>
<dbReference type="Pfam" id="PF01551">
    <property type="entry name" value="Peptidase_M23"/>
    <property type="match status" value="2"/>
</dbReference>
<dbReference type="KEGG" id="fax:FUAX_24060"/>
<feature type="domain" description="M23ase beta-sheet core" evidence="1">
    <location>
        <begin position="71"/>
        <end position="134"/>
    </location>
</feature>
<sequence>MTAHIKQLVMRKTFFRLVGVIFLALINVGTYAQDKQDSQAHPYKDYFMFPIRPGEKNFLAGTMGELRPRHFHGGLDIKTGGRTGLPVFAAADGYVSRIKVSKGGYGHALYIQHPNGATTTYAHLDRYAGKIAKYVLEQQYKQQSFEIELFPKKGMFPIKKGETIAFSGNTGSSQGPHLHFEIRDRNQAPVNPLRFGFDEIVDNIPPSARILALTTLESDARINGAFGRFEFVLQKVDGIYKPTSPIKASGRIGAQIWTYDRMTGSPNRNGVPDITLRVDGQTIFEQHVDRIPFKDNPFIKTLCDYATEMRTRRRFNKLYIDDGNELALYKNVLDNGVITVNGTENKKAEITLADAYGNETIVKFELRGDDRKTALAKVPYYRQNLMHNTLILSAKLSDSTSNPQLYANREAQQLEPAYRSRSKFYYLWDMRQGIPDSLFLSGQMKSLGFETAVEPKHDMTVYTPSMELRFPKRALFDTLYLKTDYYYDSLKRREHFSVHETSFPLRSAIAIKLRPSYGYDTATHRAFSVSERRINYIGGKWTKNGTITFRTRTLGDFTIAPDTVPPTIRPVRVTTSKAMFSIRDNLSGISDIKAEIGGKWLLMHYDPKTRRIWSERLDKSKKLKGKLTLVVTDYLNNKSVFEKTL</sequence>
<dbReference type="EMBL" id="AP025314">
    <property type="protein sequence ID" value="BDD09974.1"/>
    <property type="molecule type" value="Genomic_DNA"/>
</dbReference>
<dbReference type="CDD" id="cd12797">
    <property type="entry name" value="M23_peptidase"/>
    <property type="match status" value="1"/>
</dbReference>
<dbReference type="InterPro" id="IPR050570">
    <property type="entry name" value="Cell_wall_metabolism_enzyme"/>
</dbReference>
<reference evidence="2 3" key="1">
    <citation type="submission" date="2021-12" db="EMBL/GenBank/DDBJ databases">
        <title>Genome sequencing of bacteria with rrn-lacking chromosome and rrn-plasmid.</title>
        <authorList>
            <person name="Anda M."/>
            <person name="Iwasaki W."/>
        </authorList>
    </citation>
    <scope>NUCLEOTIDE SEQUENCE [LARGE SCALE GENOMIC DNA]</scope>
    <source>
        <strain evidence="2 3">DSM 100852</strain>
    </source>
</reference>
<dbReference type="InterPro" id="IPR016047">
    <property type="entry name" value="M23ase_b-sheet_dom"/>
</dbReference>
<protein>
    <submittedName>
        <fullName evidence="2">Peptidase M23</fullName>
    </submittedName>
</protein>
<evidence type="ECO:0000313" key="2">
    <source>
        <dbReference type="EMBL" id="BDD09974.1"/>
    </source>
</evidence>
<dbReference type="PANTHER" id="PTHR21666">
    <property type="entry name" value="PEPTIDASE-RELATED"/>
    <property type="match status" value="1"/>
</dbReference>
<organism evidence="2 3">
    <name type="scientific">Fulvitalea axinellae</name>
    <dbReference type="NCBI Taxonomy" id="1182444"/>
    <lineage>
        <taxon>Bacteria</taxon>
        <taxon>Pseudomonadati</taxon>
        <taxon>Bacteroidota</taxon>
        <taxon>Cytophagia</taxon>
        <taxon>Cytophagales</taxon>
        <taxon>Persicobacteraceae</taxon>
        <taxon>Fulvitalea</taxon>
    </lineage>
</organism>
<proteinExistence type="predicted"/>
<feature type="domain" description="M23ase beta-sheet core" evidence="1">
    <location>
        <begin position="158"/>
        <end position="192"/>
    </location>
</feature>
<gene>
    <name evidence="2" type="ORF">FUAX_24060</name>
</gene>
<keyword evidence="3" id="KW-1185">Reference proteome</keyword>
<evidence type="ECO:0000313" key="3">
    <source>
        <dbReference type="Proteomes" id="UP001348817"/>
    </source>
</evidence>
<dbReference type="SUPFAM" id="SSF51261">
    <property type="entry name" value="Duplicated hybrid motif"/>
    <property type="match status" value="1"/>
</dbReference>
<name>A0AAU9CCX8_9BACT</name>
<dbReference type="Proteomes" id="UP001348817">
    <property type="component" value="Chromosome"/>
</dbReference>
<evidence type="ECO:0000259" key="1">
    <source>
        <dbReference type="Pfam" id="PF01551"/>
    </source>
</evidence>